<evidence type="ECO:0000313" key="2">
    <source>
        <dbReference type="Proteomes" id="UP000237000"/>
    </source>
</evidence>
<dbReference type="AlphaFoldDB" id="A0A2P5EU48"/>
<dbReference type="EMBL" id="JXTC01000098">
    <property type="protein sequence ID" value="PON89071.1"/>
    <property type="molecule type" value="Genomic_DNA"/>
</dbReference>
<name>A0A2P5EU48_TREOI</name>
<protein>
    <recommendedName>
        <fullName evidence="3">RNase H type-1 domain-containing protein</fullName>
    </recommendedName>
</protein>
<evidence type="ECO:0000313" key="1">
    <source>
        <dbReference type="EMBL" id="PON89071.1"/>
    </source>
</evidence>
<gene>
    <name evidence="1" type="ORF">TorRG33x02_151460</name>
</gene>
<evidence type="ECO:0008006" key="3">
    <source>
        <dbReference type="Google" id="ProtNLM"/>
    </source>
</evidence>
<dbReference type="Proteomes" id="UP000237000">
    <property type="component" value="Unassembled WGS sequence"/>
</dbReference>
<keyword evidence="2" id="KW-1185">Reference proteome</keyword>
<accession>A0A2P5EU48</accession>
<proteinExistence type="predicted"/>
<organism evidence="1 2">
    <name type="scientific">Trema orientale</name>
    <name type="common">Charcoal tree</name>
    <name type="synonym">Celtis orientalis</name>
    <dbReference type="NCBI Taxonomy" id="63057"/>
    <lineage>
        <taxon>Eukaryota</taxon>
        <taxon>Viridiplantae</taxon>
        <taxon>Streptophyta</taxon>
        <taxon>Embryophyta</taxon>
        <taxon>Tracheophyta</taxon>
        <taxon>Spermatophyta</taxon>
        <taxon>Magnoliopsida</taxon>
        <taxon>eudicotyledons</taxon>
        <taxon>Gunneridae</taxon>
        <taxon>Pentapetalae</taxon>
        <taxon>rosids</taxon>
        <taxon>fabids</taxon>
        <taxon>Rosales</taxon>
        <taxon>Cannabaceae</taxon>
        <taxon>Trema</taxon>
    </lineage>
</organism>
<reference evidence="2" key="1">
    <citation type="submission" date="2016-06" db="EMBL/GenBank/DDBJ databases">
        <title>Parallel loss of symbiosis genes in relatives of nitrogen-fixing non-legume Parasponia.</title>
        <authorList>
            <person name="Van Velzen R."/>
            <person name="Holmer R."/>
            <person name="Bu F."/>
            <person name="Rutten L."/>
            <person name="Van Zeijl A."/>
            <person name="Liu W."/>
            <person name="Santuari L."/>
            <person name="Cao Q."/>
            <person name="Sharma T."/>
            <person name="Shen D."/>
            <person name="Roswanjaya Y."/>
            <person name="Wardhani T."/>
            <person name="Kalhor M.S."/>
            <person name="Jansen J."/>
            <person name="Van den Hoogen J."/>
            <person name="Gungor B."/>
            <person name="Hartog M."/>
            <person name="Hontelez J."/>
            <person name="Verver J."/>
            <person name="Yang W.-C."/>
            <person name="Schijlen E."/>
            <person name="Repin R."/>
            <person name="Schilthuizen M."/>
            <person name="Schranz E."/>
            <person name="Heidstra R."/>
            <person name="Miyata K."/>
            <person name="Fedorova E."/>
            <person name="Kohlen W."/>
            <person name="Bisseling T."/>
            <person name="Smit S."/>
            <person name="Geurts R."/>
        </authorList>
    </citation>
    <scope>NUCLEOTIDE SEQUENCE [LARGE SCALE GENOMIC DNA]</scope>
    <source>
        <strain evidence="2">cv. RG33-2</strain>
    </source>
</reference>
<sequence>MLALGNICDDAANSEGQVGLGLIVRNDKGENMAAAAVGGLGLNDVSLTKTMTVRSGFLAAK</sequence>
<dbReference type="InParanoid" id="A0A2P5EU48"/>
<comment type="caution">
    <text evidence="1">The sequence shown here is derived from an EMBL/GenBank/DDBJ whole genome shotgun (WGS) entry which is preliminary data.</text>
</comment>